<gene>
    <name evidence="3" type="ORF">OHA16_25630</name>
</gene>
<sequence length="225" mass="23257">MRSFRTLAVVTAAAGALALAAPAAMATPAPSVPTAPSADAPQSAGSAKATPSTPVIATYRGKKIDLAKGWAGASVCTEVKGGAVYCHDSVAEADQALNTLDPAAALAVKAAKAVGAAAPATGGQVAQSTADCPSGWACLWEDVNFSGLLLRWSEPGTKYLSDWSFRDRASSACVFRNGGDLTLYDDRTLQPDPSVYLWNGNCYNLTGLSYPYGGSWNDKTDYIVL</sequence>
<dbReference type="Gene3D" id="2.60.20.10">
    <property type="entry name" value="Crystallins"/>
    <property type="match status" value="1"/>
</dbReference>
<feature type="region of interest" description="Disordered" evidence="1">
    <location>
        <begin position="28"/>
        <end position="51"/>
    </location>
</feature>
<keyword evidence="2" id="KW-0732">Signal</keyword>
<protein>
    <submittedName>
        <fullName evidence="3">Peptidase inhibitor family I36 protein</fullName>
    </submittedName>
</protein>
<proteinExistence type="predicted"/>
<dbReference type="EMBL" id="CP108110">
    <property type="protein sequence ID" value="WUQ86047.1"/>
    <property type="molecule type" value="Genomic_DNA"/>
</dbReference>
<dbReference type="Proteomes" id="UP001432222">
    <property type="component" value="Chromosome"/>
</dbReference>
<dbReference type="RefSeq" id="WP_328956702.1">
    <property type="nucleotide sequence ID" value="NZ_CP108110.1"/>
</dbReference>
<keyword evidence="4" id="KW-1185">Reference proteome</keyword>
<evidence type="ECO:0000313" key="3">
    <source>
        <dbReference type="EMBL" id="WUQ86047.1"/>
    </source>
</evidence>
<feature type="chain" id="PRO_5045624250" evidence="2">
    <location>
        <begin position="27"/>
        <end position="225"/>
    </location>
</feature>
<evidence type="ECO:0000256" key="1">
    <source>
        <dbReference type="SAM" id="MobiDB-lite"/>
    </source>
</evidence>
<name>A0ABZ1U4D6_9ACTN</name>
<accession>A0ABZ1U4D6</accession>
<dbReference type="Pfam" id="PF03995">
    <property type="entry name" value="Inhibitor_I36"/>
    <property type="match status" value="1"/>
</dbReference>
<feature type="compositionally biased region" description="Low complexity" evidence="1">
    <location>
        <begin position="28"/>
        <end position="41"/>
    </location>
</feature>
<organism evidence="3 4">
    <name type="scientific">Kitasatospora purpeofusca</name>
    <dbReference type="NCBI Taxonomy" id="67352"/>
    <lineage>
        <taxon>Bacteria</taxon>
        <taxon>Bacillati</taxon>
        <taxon>Actinomycetota</taxon>
        <taxon>Actinomycetes</taxon>
        <taxon>Kitasatosporales</taxon>
        <taxon>Streptomycetaceae</taxon>
        <taxon>Kitasatospora</taxon>
    </lineage>
</organism>
<reference evidence="3" key="1">
    <citation type="submission" date="2022-10" db="EMBL/GenBank/DDBJ databases">
        <title>The complete genomes of actinobacterial strains from the NBC collection.</title>
        <authorList>
            <person name="Joergensen T.S."/>
            <person name="Alvarez Arevalo M."/>
            <person name="Sterndorff E.B."/>
            <person name="Faurdal D."/>
            <person name="Vuksanovic O."/>
            <person name="Mourched A.-S."/>
            <person name="Charusanti P."/>
            <person name="Shaw S."/>
            <person name="Blin K."/>
            <person name="Weber T."/>
        </authorList>
    </citation>
    <scope>NUCLEOTIDE SEQUENCE</scope>
    <source>
        <strain evidence="3">NBC_00222</strain>
    </source>
</reference>
<evidence type="ECO:0000256" key="2">
    <source>
        <dbReference type="SAM" id="SignalP"/>
    </source>
</evidence>
<evidence type="ECO:0000313" key="4">
    <source>
        <dbReference type="Proteomes" id="UP001432222"/>
    </source>
</evidence>
<feature type="signal peptide" evidence="2">
    <location>
        <begin position="1"/>
        <end position="26"/>
    </location>
</feature>